<dbReference type="InterPro" id="IPR029063">
    <property type="entry name" value="SAM-dependent_MTases_sf"/>
</dbReference>
<keyword evidence="2 3" id="KW-0819">tRNA processing</keyword>
<dbReference type="GO" id="GO:0008168">
    <property type="term" value="F:methyltransferase activity"/>
    <property type="evidence" value="ECO:0007669"/>
    <property type="project" value="UniProtKB-KW"/>
</dbReference>
<dbReference type="InterPro" id="IPR027555">
    <property type="entry name" value="Mo5U34_MeTrfas-like"/>
</dbReference>
<comment type="similarity">
    <text evidence="3">Belongs to the class I-like SAM-binding methyltransferase superfamily. CmoB family.</text>
</comment>
<dbReference type="EMBL" id="JRAA01000002">
    <property type="protein sequence ID" value="KHF24932.1"/>
    <property type="molecule type" value="Genomic_DNA"/>
</dbReference>
<dbReference type="GO" id="GO:0002098">
    <property type="term" value="P:tRNA wobble uridine modification"/>
    <property type="evidence" value="ECO:0007669"/>
    <property type="project" value="InterPro"/>
</dbReference>
<dbReference type="Proteomes" id="UP000190962">
    <property type="component" value="Unassembled WGS sequence"/>
</dbReference>
<dbReference type="GO" id="GO:0016765">
    <property type="term" value="F:transferase activity, transferring alkyl or aryl (other than methyl) groups"/>
    <property type="evidence" value="ECO:0007669"/>
    <property type="project" value="UniProtKB-UniRule"/>
</dbReference>
<dbReference type="OrthoDB" id="9773188at2"/>
<sequence length="325" mass="37137">MQTQLIDLQRLTASLRELGMEAWAESLPEDLERLFAQRRHGDVPRWQAVLDELPEIADGEVDLGQCVAVTSSLPEKERDALKALLLRLSPWRKGPFHLHGVDIETEWRSDWKWERVKPHISPLAKRSVLDIGCGSGYHAWRMAGEGASLVVGVDPSLLFLMQFNAVRHFIGNDWPVHLLPIGIEQLPSRGLGFDTLFSMGILYHRRSPIEHLLDLKNLLRPGGELVLETLVIEGGENSVLVPESRYAKMRNVWFIPSTEMLMIWLRRAGFRDVRLVDLNRTFIEEQHSTEWMQFESLPDFLDPRDSLKTVEGYPAPLRATLIATL</sequence>
<protein>
    <recommendedName>
        <fullName evidence="3">tRNA U34 carboxymethyltransferase</fullName>
        <ecNumber evidence="3">2.5.1.-</ecNumber>
    </recommendedName>
</protein>
<dbReference type="PATRIC" id="fig|2340.3.peg.1569"/>
<feature type="binding site" evidence="3">
    <location>
        <position position="318"/>
    </location>
    <ligand>
        <name>carboxy-S-adenosyl-L-methionine</name>
        <dbReference type="ChEBI" id="CHEBI:134278"/>
    </ligand>
</feature>
<comment type="function">
    <text evidence="3">Catalyzes carboxymethyl transfer from carboxy-S-adenosyl-L-methionine (Cx-SAM) to 5-hydroxyuridine (ho5U) to form 5-carboxymethoxyuridine (cmo5U) at position 34 in tRNAs.</text>
</comment>
<evidence type="ECO:0000313" key="6">
    <source>
        <dbReference type="Proteomes" id="UP000030856"/>
    </source>
</evidence>
<dbReference type="GO" id="GO:0032259">
    <property type="term" value="P:methylation"/>
    <property type="evidence" value="ECO:0007669"/>
    <property type="project" value="UniProtKB-KW"/>
</dbReference>
<dbReference type="PANTHER" id="PTHR43464">
    <property type="entry name" value="METHYLTRANSFERASE"/>
    <property type="match status" value="1"/>
</dbReference>
<name>A0A0B0H8G2_SOVGS</name>
<dbReference type="eggNOG" id="COG2227">
    <property type="taxonomic scope" value="Bacteria"/>
</dbReference>
<dbReference type="AlphaFoldDB" id="A0A0B0H8G2"/>
<dbReference type="EC" id="2.5.1.-" evidence="3"/>
<comment type="catalytic activity">
    <reaction evidence="3">
        <text>carboxy-S-adenosyl-L-methionine + 5-hydroxyuridine(34) in tRNA = 5-carboxymethoxyuridine(34) in tRNA + S-adenosyl-L-homocysteine + H(+)</text>
        <dbReference type="Rhea" id="RHEA:52848"/>
        <dbReference type="Rhea" id="RHEA-COMP:13381"/>
        <dbReference type="Rhea" id="RHEA-COMP:13383"/>
        <dbReference type="ChEBI" id="CHEBI:15378"/>
        <dbReference type="ChEBI" id="CHEBI:57856"/>
        <dbReference type="ChEBI" id="CHEBI:134278"/>
        <dbReference type="ChEBI" id="CHEBI:136877"/>
        <dbReference type="ChEBI" id="CHEBI:136879"/>
    </reaction>
</comment>
<proteinExistence type="inferred from homology"/>
<dbReference type="CDD" id="cd02440">
    <property type="entry name" value="AdoMet_MTases"/>
    <property type="match status" value="1"/>
</dbReference>
<organism evidence="4 6">
    <name type="scientific">Solemya velum gill symbiont</name>
    <dbReference type="NCBI Taxonomy" id="2340"/>
    <lineage>
        <taxon>Bacteria</taxon>
        <taxon>Pseudomonadati</taxon>
        <taxon>Pseudomonadota</taxon>
        <taxon>Gammaproteobacteria</taxon>
        <taxon>sulfur-oxidizing symbionts</taxon>
    </lineage>
</organism>
<reference evidence="5 7" key="2">
    <citation type="submission" date="2016-11" db="EMBL/GenBank/DDBJ databases">
        <title>Mixed transmission modes and dynamic genome evolution in an obligate animal-bacterial symbiosis.</title>
        <authorList>
            <person name="Russell S.L."/>
            <person name="Corbett-Detig R.B."/>
            <person name="Cavanaugh C.M."/>
        </authorList>
    </citation>
    <scope>NUCLEOTIDE SEQUENCE [LARGE SCALE GENOMIC DNA]</scope>
    <source>
        <strain evidence="5">MA-KB16</strain>
    </source>
</reference>
<dbReference type="Pfam" id="PF08003">
    <property type="entry name" value="Methyltransf_9"/>
    <property type="match status" value="1"/>
</dbReference>
<evidence type="ECO:0000313" key="5">
    <source>
        <dbReference type="EMBL" id="OOY34596.1"/>
    </source>
</evidence>
<evidence type="ECO:0000256" key="3">
    <source>
        <dbReference type="HAMAP-Rule" id="MF_01590"/>
    </source>
</evidence>
<feature type="binding site" evidence="3">
    <location>
        <position position="107"/>
    </location>
    <ligand>
        <name>carboxy-S-adenosyl-L-methionine</name>
        <dbReference type="ChEBI" id="CHEBI:134278"/>
    </ligand>
</feature>
<feature type="binding site" evidence="3">
    <location>
        <position position="203"/>
    </location>
    <ligand>
        <name>carboxy-S-adenosyl-L-methionine</name>
        <dbReference type="ChEBI" id="CHEBI:134278"/>
    </ligand>
</feature>
<comment type="subunit">
    <text evidence="3">Homotetramer.</text>
</comment>
<feature type="binding site" evidence="3">
    <location>
        <position position="93"/>
    </location>
    <ligand>
        <name>carboxy-S-adenosyl-L-methionine</name>
        <dbReference type="ChEBI" id="CHEBI:134278"/>
    </ligand>
</feature>
<feature type="binding site" evidence="3">
    <location>
        <position position="112"/>
    </location>
    <ligand>
        <name>carboxy-S-adenosyl-L-methionine</name>
        <dbReference type="ChEBI" id="CHEBI:134278"/>
    </ligand>
</feature>
<dbReference type="STRING" id="2340.JV46_04250"/>
<feature type="binding site" evidence="3">
    <location>
        <begin position="154"/>
        <end position="156"/>
    </location>
    <ligand>
        <name>carboxy-S-adenosyl-L-methionine</name>
        <dbReference type="ChEBI" id="CHEBI:134278"/>
    </ligand>
</feature>
<keyword evidence="4" id="KW-0489">Methyltransferase</keyword>
<comment type="caution">
    <text evidence="4">The sequence shown here is derived from an EMBL/GenBank/DDBJ whole genome shotgun (WGS) entry which is preliminary data.</text>
</comment>
<dbReference type="Gene3D" id="3.40.50.150">
    <property type="entry name" value="Vaccinia Virus protein VP39"/>
    <property type="match status" value="1"/>
</dbReference>
<evidence type="ECO:0000256" key="2">
    <source>
        <dbReference type="ARBA" id="ARBA00022694"/>
    </source>
</evidence>
<keyword evidence="1 3" id="KW-0808">Transferase</keyword>
<dbReference type="NCBIfam" id="TIGR00452">
    <property type="entry name" value="tRNA 5-methoxyuridine(34)/uridine 5-oxyacetic acid(34) synthase CmoB"/>
    <property type="match status" value="1"/>
</dbReference>
<evidence type="ECO:0000313" key="7">
    <source>
        <dbReference type="Proteomes" id="UP000190962"/>
    </source>
</evidence>
<evidence type="ECO:0000256" key="1">
    <source>
        <dbReference type="ARBA" id="ARBA00022679"/>
    </source>
</evidence>
<feature type="binding site" evidence="3">
    <location>
        <begin position="183"/>
        <end position="184"/>
    </location>
    <ligand>
        <name>carboxy-S-adenosyl-L-methionine</name>
        <dbReference type="ChEBI" id="CHEBI:134278"/>
    </ligand>
</feature>
<evidence type="ECO:0000313" key="4">
    <source>
        <dbReference type="EMBL" id="KHF24932.1"/>
    </source>
</evidence>
<keyword evidence="6" id="KW-1185">Reference proteome</keyword>
<dbReference type="SUPFAM" id="SSF53335">
    <property type="entry name" value="S-adenosyl-L-methionine-dependent methyltransferases"/>
    <property type="match status" value="1"/>
</dbReference>
<accession>A0A0B0H8G2</accession>
<dbReference type="EMBL" id="MPNX01000013">
    <property type="protein sequence ID" value="OOY34596.1"/>
    <property type="molecule type" value="Genomic_DNA"/>
</dbReference>
<dbReference type="HAMAP" id="MF_01590">
    <property type="entry name" value="tRNA_carboxymethyltr_CmoB"/>
    <property type="match status" value="1"/>
</dbReference>
<dbReference type="InterPro" id="IPR010017">
    <property type="entry name" value="CmoB"/>
</dbReference>
<dbReference type="PANTHER" id="PTHR43464:SF95">
    <property type="entry name" value="TRNA U34 CARBOXYMETHYLTRANSFERASE"/>
    <property type="match status" value="1"/>
</dbReference>
<dbReference type="NCBIfam" id="NF011650">
    <property type="entry name" value="PRK15068.1"/>
    <property type="match status" value="1"/>
</dbReference>
<gene>
    <name evidence="3" type="primary">cmoB</name>
    <name evidence="5" type="ORF">BOV88_09075</name>
    <name evidence="4" type="ORF">JV46_04250</name>
</gene>
<feature type="binding site" evidence="3">
    <location>
        <position position="199"/>
    </location>
    <ligand>
        <name>carboxy-S-adenosyl-L-methionine</name>
        <dbReference type="ChEBI" id="CHEBI:134278"/>
    </ligand>
</feature>
<reference evidence="4 6" key="1">
    <citation type="journal article" date="2014" name="BMC Genomics">
        <title>The genome of the intracellular bacterium of the coastal bivalve, Solemya velum: a blueprint for thriving in and out of symbiosis.</title>
        <authorList>
            <person name="Dmytrenko O."/>
            <person name="Russell S.L."/>
            <person name="Loo W.T."/>
            <person name="Fontanez K.M."/>
            <person name="Liao L."/>
            <person name="Roeselers G."/>
            <person name="Sharma R."/>
            <person name="Stewart F.J."/>
            <person name="Newton I.L."/>
            <person name="Woyke T."/>
            <person name="Wu D."/>
            <person name="Lang J.M."/>
            <person name="Eisen J.A."/>
            <person name="Cavanaugh C.M."/>
        </authorList>
    </citation>
    <scope>NUCLEOTIDE SEQUENCE [LARGE SCALE GENOMIC DNA]</scope>
    <source>
        <strain evidence="4 6">WH</strain>
    </source>
</reference>
<dbReference type="Proteomes" id="UP000030856">
    <property type="component" value="Unassembled WGS sequence"/>
</dbReference>
<feature type="binding site" evidence="3">
    <location>
        <position position="132"/>
    </location>
    <ligand>
        <name>carboxy-S-adenosyl-L-methionine</name>
        <dbReference type="ChEBI" id="CHEBI:134278"/>
    </ligand>
</feature>